<dbReference type="AlphaFoldDB" id="A0A9X3IVJ8"/>
<accession>A0A9X3IVJ8</accession>
<dbReference type="RefSeq" id="WP_267768513.1">
    <property type="nucleotide sequence ID" value="NZ_JAPNKE010000002.1"/>
</dbReference>
<dbReference type="Proteomes" id="UP001150924">
    <property type="component" value="Unassembled WGS sequence"/>
</dbReference>
<keyword evidence="2" id="KW-1185">Reference proteome</keyword>
<proteinExistence type="predicted"/>
<reference evidence="1" key="1">
    <citation type="submission" date="2022-11" db="EMBL/GenBank/DDBJ databases">
        <title>Minimal conservation of predation-associated metabolite biosynthetic gene clusters underscores biosynthetic potential of Myxococcota including descriptions for ten novel species: Archangium lansinium sp. nov., Myxococcus landrumus sp. nov., Nannocystis bai.</title>
        <authorList>
            <person name="Ahearne A."/>
            <person name="Stevens C."/>
            <person name="Phillips K."/>
        </authorList>
    </citation>
    <scope>NUCLEOTIDE SEQUENCE</scope>
    <source>
        <strain evidence="1">Na p29</strain>
    </source>
</reference>
<comment type="caution">
    <text evidence="1">The sequence shown here is derived from an EMBL/GenBank/DDBJ whole genome shotgun (WGS) entry which is preliminary data.</text>
</comment>
<organism evidence="1 2">
    <name type="scientific">Nannocystis pusilla</name>
    <dbReference type="NCBI Taxonomy" id="889268"/>
    <lineage>
        <taxon>Bacteria</taxon>
        <taxon>Pseudomonadati</taxon>
        <taxon>Myxococcota</taxon>
        <taxon>Polyangia</taxon>
        <taxon>Nannocystales</taxon>
        <taxon>Nannocystaceae</taxon>
        <taxon>Nannocystis</taxon>
    </lineage>
</organism>
<dbReference type="EMBL" id="JAPNKE010000002">
    <property type="protein sequence ID" value="MCY1006357.1"/>
    <property type="molecule type" value="Genomic_DNA"/>
</dbReference>
<name>A0A9X3IVJ8_9BACT</name>
<evidence type="ECO:0000313" key="2">
    <source>
        <dbReference type="Proteomes" id="UP001150924"/>
    </source>
</evidence>
<evidence type="ECO:0000313" key="1">
    <source>
        <dbReference type="EMBL" id="MCY1006357.1"/>
    </source>
</evidence>
<sequence length="55" mass="6097">MLVPFLIVVGLLAADRSSLRRQQRALRMLVEATLTPIAVPHERARTAPFRQGTGD</sequence>
<gene>
    <name evidence="1" type="ORF">OV079_12450</name>
</gene>
<protein>
    <submittedName>
        <fullName evidence="1">Uncharacterized protein</fullName>
    </submittedName>
</protein>